<reference evidence="4 5" key="1">
    <citation type="submission" date="2018-01" db="EMBL/GenBank/DDBJ databases">
        <title>Halomonas endophytica sp. nov., isolated from storage liquid in the stems of Populus euphratica.</title>
        <authorList>
            <person name="Chen C."/>
        </authorList>
    </citation>
    <scope>NUCLEOTIDE SEQUENCE [LARGE SCALE GENOMIC DNA]</scope>
    <source>
        <strain evidence="4 5">MC28</strain>
    </source>
</reference>
<dbReference type="AlphaFoldDB" id="A0A2N7U241"/>
<feature type="transmembrane region" description="Helical" evidence="1">
    <location>
        <begin position="115"/>
        <end position="138"/>
    </location>
</feature>
<keyword evidence="5" id="KW-1185">Reference proteome</keyword>
<evidence type="ECO:0008006" key="6">
    <source>
        <dbReference type="Google" id="ProtNLM"/>
    </source>
</evidence>
<keyword evidence="1" id="KW-0812">Transmembrane</keyword>
<dbReference type="InterPro" id="IPR027788">
    <property type="entry name" value="Alpha/beta-hydrolase_N_dom"/>
</dbReference>
<keyword evidence="1" id="KW-1133">Transmembrane helix</keyword>
<feature type="transmembrane region" description="Helical" evidence="1">
    <location>
        <begin position="12"/>
        <end position="33"/>
    </location>
</feature>
<name>A0A2N7U241_9GAMM</name>
<feature type="domain" description="Alpha/beta-hydrolase catalytic" evidence="2">
    <location>
        <begin position="251"/>
        <end position="537"/>
    </location>
</feature>
<proteinExistence type="predicted"/>
<feature type="transmembrane region" description="Helical" evidence="1">
    <location>
        <begin position="159"/>
        <end position="179"/>
    </location>
</feature>
<evidence type="ECO:0000259" key="2">
    <source>
        <dbReference type="Pfam" id="PF10081"/>
    </source>
</evidence>
<evidence type="ECO:0000256" key="1">
    <source>
        <dbReference type="SAM" id="Phobius"/>
    </source>
</evidence>
<feature type="transmembrane region" description="Helical" evidence="1">
    <location>
        <begin position="45"/>
        <end position="65"/>
    </location>
</feature>
<dbReference type="InterPro" id="IPR012037">
    <property type="entry name" value="Alpha/beta-hydrolase_fam"/>
</dbReference>
<sequence length="547" mass="61651">MKHVSLHVLRQFSTIGLLVGTLFFAFSLTPSLLPRTFYTQGIISGLSFSAGYALGYAGHWLWAYLELPEPGPRAERTIKRVAAAICVVIAAFFLWRASEWQNTIRGLMEMGEVRGLQPVIAFIALLIFLVLLQLARLFRRTFRFFSRHLRRYIPHRVSNVIGLAVAAILFWSIIDGVIFTQALRIADNSYQQLDELMQDDLLPPGDPMATGSADSLISWEALGSRGRRYVTRGPSAEELSAFFGEAAPSPIRVYVGLNAAETPQARARLALEELIRVGGFERSVLLLATPTGRGWLDPNAQDTVEYLHRGDIATVTAQYSYLPSHLSLLVESAYGVESARALFQAIYDYWTTLPDESRPRLYLHGLSLGALNSDRSFDLYDIIDDPFDGALWSGPPYRSTTWDAVTRSRDPGSPAWLPTFRNGAVVRFMNQYQDLEEPDADWGSFRVAYLQYASDPVTFFEPQSLYREPEWMREPRAPDVSPDLRWYPIVTMLQLLADLSIGRAPPGYGHAIAASHYIDAWLSLTEPDDLTDAELHRIRAHFAFRHR</sequence>
<accession>A0A2N7U241</accession>
<organism evidence="4 5">
    <name type="scientific">Billgrantia endophytica</name>
    <dbReference type="NCBI Taxonomy" id="2033802"/>
    <lineage>
        <taxon>Bacteria</taxon>
        <taxon>Pseudomonadati</taxon>
        <taxon>Pseudomonadota</taxon>
        <taxon>Gammaproteobacteria</taxon>
        <taxon>Oceanospirillales</taxon>
        <taxon>Halomonadaceae</taxon>
        <taxon>Billgrantia</taxon>
    </lineage>
</organism>
<dbReference type="InterPro" id="IPR027787">
    <property type="entry name" value="Alpha/beta-hydrolase_catalytic"/>
</dbReference>
<dbReference type="Pfam" id="PF15420">
    <property type="entry name" value="Abhydrolase_9_N"/>
    <property type="match status" value="1"/>
</dbReference>
<feature type="domain" description="Alpha/beta-hydrolase N-terminal" evidence="3">
    <location>
        <begin position="28"/>
        <end position="234"/>
    </location>
</feature>
<dbReference type="Pfam" id="PF10081">
    <property type="entry name" value="Abhydrolase_9"/>
    <property type="match status" value="1"/>
</dbReference>
<evidence type="ECO:0000259" key="3">
    <source>
        <dbReference type="Pfam" id="PF15420"/>
    </source>
</evidence>
<feature type="transmembrane region" description="Helical" evidence="1">
    <location>
        <begin position="77"/>
        <end position="95"/>
    </location>
</feature>
<comment type="caution">
    <text evidence="4">The sequence shown here is derived from an EMBL/GenBank/DDBJ whole genome shotgun (WGS) entry which is preliminary data.</text>
</comment>
<evidence type="ECO:0000313" key="4">
    <source>
        <dbReference type="EMBL" id="PMR74501.1"/>
    </source>
</evidence>
<dbReference type="EMBL" id="PNRF01000028">
    <property type="protein sequence ID" value="PMR74501.1"/>
    <property type="molecule type" value="Genomic_DNA"/>
</dbReference>
<protein>
    <recommendedName>
        <fullName evidence="6">Alpha/beta-hydrolase family protein</fullName>
    </recommendedName>
</protein>
<dbReference type="PIRSF" id="PIRSF007542">
    <property type="entry name" value="UCP007542"/>
    <property type="match status" value="1"/>
</dbReference>
<gene>
    <name evidence="4" type="ORF">C1H69_13595</name>
</gene>
<dbReference type="Proteomes" id="UP000235803">
    <property type="component" value="Unassembled WGS sequence"/>
</dbReference>
<evidence type="ECO:0000313" key="5">
    <source>
        <dbReference type="Proteomes" id="UP000235803"/>
    </source>
</evidence>
<keyword evidence="1" id="KW-0472">Membrane</keyword>
<dbReference type="OrthoDB" id="4397445at2"/>